<reference evidence="2" key="1">
    <citation type="submission" date="2023-06" db="EMBL/GenBank/DDBJ databases">
        <title>MT1 and MT2 Draft Genomes of Novel Species.</title>
        <authorList>
            <person name="Venkateswaran K."/>
        </authorList>
    </citation>
    <scope>NUCLEOTIDE SEQUENCE</scope>
    <source>
        <strain evidence="2">F6_8S_P_1B</strain>
    </source>
</reference>
<name>A0ABT8K994_9MICO</name>
<accession>A0ABT8K994</accession>
<keyword evidence="1" id="KW-0812">Transmembrane</keyword>
<feature type="transmembrane region" description="Helical" evidence="1">
    <location>
        <begin position="20"/>
        <end position="42"/>
    </location>
</feature>
<organism evidence="2 3">
    <name type="scientific">Leifsonia williamsii</name>
    <dbReference type="NCBI Taxonomy" id="3035919"/>
    <lineage>
        <taxon>Bacteria</taxon>
        <taxon>Bacillati</taxon>
        <taxon>Actinomycetota</taxon>
        <taxon>Actinomycetes</taxon>
        <taxon>Micrococcales</taxon>
        <taxon>Microbacteriaceae</taxon>
        <taxon>Leifsonia</taxon>
    </lineage>
</organism>
<dbReference type="InterPro" id="IPR029058">
    <property type="entry name" value="AB_hydrolase_fold"/>
</dbReference>
<sequence>MLPQLPPRLWRGRSAGGRAALIAGLVLGVPVAFVAGLALLVLGAVAAVVGLVGRLIGVVAAWVWTAVQRARRLPYPFEQRSTGTRRGRRVALSGLYLSLAPRTIGGVARVAGLLFGPLALLVGVIGLVLPRWRARPYLAVFTLPGLLRKVVGLGRRRGLLRDGQDTVLTGYDELLTAAFPLIRDVLDWWRDPQAPDDYVPTPGLADVPAGLLGLPLGPAPDPLGQPGIAAGAMRRRSIGSVRELLLSQREIDDLCDPDLDDRPDTALIRVVRCSAEWQGADADGVEAARPVRWIVQLPSTRSWHPRAGAAPNDLTADLVIGADEEATLTLAALDAMRAAGILPGEPVLLAGFSLGGMAAAQTAVRAVRAGFAVTHLVVAGAPLGRLPVPASVAVLALEHVLDPVPRIEARENPVRVEVRETRERPFLTVKAGPPLSVGFRIGALHQSTAYADTAAAIEAEPPDARVAELLIELRTFFGARQTIDDRAARRAGGLPPRPSVPLYLHSTVEEGITRGTLRQTVRRLPGVYAVDVYQSRAGFATTILWNADILVRELEPWLETAGRTAVYRGLLSLLARRRAVGVHLRLQARRTPGITWEATVQRLADGRWRESIDITVDDRADPAEVARLFPGGTAPVVVLHPPDTFEPVLDVARVR</sequence>
<keyword evidence="3" id="KW-1185">Reference proteome</keyword>
<feature type="transmembrane region" description="Helical" evidence="1">
    <location>
        <begin position="48"/>
        <end position="67"/>
    </location>
</feature>
<dbReference type="Gene3D" id="3.40.50.1820">
    <property type="entry name" value="alpha/beta hydrolase"/>
    <property type="match status" value="1"/>
</dbReference>
<dbReference type="EMBL" id="JAROCF010000001">
    <property type="protein sequence ID" value="MDN4614031.1"/>
    <property type="molecule type" value="Genomic_DNA"/>
</dbReference>
<dbReference type="SUPFAM" id="SSF53474">
    <property type="entry name" value="alpha/beta-Hydrolases"/>
    <property type="match status" value="1"/>
</dbReference>
<dbReference type="RefSeq" id="WP_301210472.1">
    <property type="nucleotide sequence ID" value="NZ_JAROCF010000001.1"/>
</dbReference>
<proteinExistence type="predicted"/>
<evidence type="ECO:0008006" key="4">
    <source>
        <dbReference type="Google" id="ProtNLM"/>
    </source>
</evidence>
<evidence type="ECO:0000313" key="3">
    <source>
        <dbReference type="Proteomes" id="UP001174208"/>
    </source>
</evidence>
<evidence type="ECO:0000313" key="2">
    <source>
        <dbReference type="EMBL" id="MDN4614031.1"/>
    </source>
</evidence>
<keyword evidence="1" id="KW-1133">Transmembrane helix</keyword>
<protein>
    <recommendedName>
        <fullName evidence="4">Integral membrane protein</fullName>
    </recommendedName>
</protein>
<gene>
    <name evidence="2" type="ORF">P5G50_06140</name>
</gene>
<dbReference type="Proteomes" id="UP001174208">
    <property type="component" value="Unassembled WGS sequence"/>
</dbReference>
<keyword evidence="1" id="KW-0472">Membrane</keyword>
<feature type="transmembrane region" description="Helical" evidence="1">
    <location>
        <begin position="110"/>
        <end position="129"/>
    </location>
</feature>
<evidence type="ECO:0000256" key="1">
    <source>
        <dbReference type="SAM" id="Phobius"/>
    </source>
</evidence>
<comment type="caution">
    <text evidence="2">The sequence shown here is derived from an EMBL/GenBank/DDBJ whole genome shotgun (WGS) entry which is preliminary data.</text>
</comment>